<sequence>MQSTMFDYHNLMTTNCNSTSVRFD</sequence>
<organism evidence="1">
    <name type="scientific">Arundo donax</name>
    <name type="common">Giant reed</name>
    <name type="synonym">Donax arundinaceus</name>
    <dbReference type="NCBI Taxonomy" id="35708"/>
    <lineage>
        <taxon>Eukaryota</taxon>
        <taxon>Viridiplantae</taxon>
        <taxon>Streptophyta</taxon>
        <taxon>Embryophyta</taxon>
        <taxon>Tracheophyta</taxon>
        <taxon>Spermatophyta</taxon>
        <taxon>Magnoliopsida</taxon>
        <taxon>Liliopsida</taxon>
        <taxon>Poales</taxon>
        <taxon>Poaceae</taxon>
        <taxon>PACMAD clade</taxon>
        <taxon>Arundinoideae</taxon>
        <taxon>Arundineae</taxon>
        <taxon>Arundo</taxon>
    </lineage>
</organism>
<reference evidence="1" key="2">
    <citation type="journal article" date="2015" name="Data Brief">
        <title>Shoot transcriptome of the giant reed, Arundo donax.</title>
        <authorList>
            <person name="Barrero R.A."/>
            <person name="Guerrero F.D."/>
            <person name="Moolhuijzen P."/>
            <person name="Goolsby J.A."/>
            <person name="Tidwell J."/>
            <person name="Bellgard S.E."/>
            <person name="Bellgard M.I."/>
        </authorList>
    </citation>
    <scope>NUCLEOTIDE SEQUENCE</scope>
    <source>
        <tissue evidence="1">Shoot tissue taken approximately 20 cm above the soil surface</tissue>
    </source>
</reference>
<name>A0A0A9HFQ2_ARUDO</name>
<protein>
    <submittedName>
        <fullName evidence="1">Uncharacterized protein</fullName>
    </submittedName>
</protein>
<dbReference type="EMBL" id="GBRH01163292">
    <property type="protein sequence ID" value="JAE34604.1"/>
    <property type="molecule type" value="Transcribed_RNA"/>
</dbReference>
<evidence type="ECO:0000313" key="1">
    <source>
        <dbReference type="EMBL" id="JAE34604.1"/>
    </source>
</evidence>
<proteinExistence type="predicted"/>
<accession>A0A0A9HFQ2</accession>
<dbReference type="AlphaFoldDB" id="A0A0A9HFQ2"/>
<reference evidence="1" key="1">
    <citation type="submission" date="2014-09" db="EMBL/GenBank/DDBJ databases">
        <authorList>
            <person name="Magalhaes I.L.F."/>
            <person name="Oliveira U."/>
            <person name="Santos F.R."/>
            <person name="Vidigal T.H.D.A."/>
            <person name="Brescovit A.D."/>
            <person name="Santos A.J."/>
        </authorList>
    </citation>
    <scope>NUCLEOTIDE SEQUENCE</scope>
    <source>
        <tissue evidence="1">Shoot tissue taken approximately 20 cm above the soil surface</tissue>
    </source>
</reference>